<name>A0AAN4ZE82_9BILA</name>
<keyword evidence="1" id="KW-0812">Transmembrane</keyword>
<proteinExistence type="predicted"/>
<keyword evidence="3" id="KW-1185">Reference proteome</keyword>
<feature type="transmembrane region" description="Helical" evidence="1">
    <location>
        <begin position="34"/>
        <end position="58"/>
    </location>
</feature>
<gene>
    <name evidence="2" type="ORF">PMAYCL1PPCAC_08559</name>
</gene>
<organism evidence="2 3">
    <name type="scientific">Pristionchus mayeri</name>
    <dbReference type="NCBI Taxonomy" id="1317129"/>
    <lineage>
        <taxon>Eukaryota</taxon>
        <taxon>Metazoa</taxon>
        <taxon>Ecdysozoa</taxon>
        <taxon>Nematoda</taxon>
        <taxon>Chromadorea</taxon>
        <taxon>Rhabditida</taxon>
        <taxon>Rhabditina</taxon>
        <taxon>Diplogasteromorpha</taxon>
        <taxon>Diplogasteroidea</taxon>
        <taxon>Neodiplogasteridae</taxon>
        <taxon>Pristionchus</taxon>
    </lineage>
</organism>
<keyword evidence="1" id="KW-0472">Membrane</keyword>
<keyword evidence="1" id="KW-1133">Transmembrane helix</keyword>
<evidence type="ECO:0000313" key="3">
    <source>
        <dbReference type="Proteomes" id="UP001328107"/>
    </source>
</evidence>
<evidence type="ECO:0000313" key="2">
    <source>
        <dbReference type="EMBL" id="GMR38364.1"/>
    </source>
</evidence>
<feature type="transmembrane region" description="Helical" evidence="1">
    <location>
        <begin position="64"/>
        <end position="89"/>
    </location>
</feature>
<accession>A0AAN4ZE82</accession>
<protein>
    <recommendedName>
        <fullName evidence="4">G protein-coupled receptor</fullName>
    </recommendedName>
</protein>
<comment type="caution">
    <text evidence="2">The sequence shown here is derived from an EMBL/GenBank/DDBJ whole genome shotgun (WGS) entry which is preliminary data.</text>
</comment>
<sequence length="112" mass="12907">MSFLLLRSNRQADRIECNLCVRYQVKENLKILRVFAPLAALCVVWQTLTFLLFIVPFITADDRLISLASALFLLICEFYPLSVSSALLFSSAFGSPLRFKCWRRKESKVEPE</sequence>
<feature type="non-terminal residue" evidence="2">
    <location>
        <position position="112"/>
    </location>
</feature>
<dbReference type="Proteomes" id="UP001328107">
    <property type="component" value="Unassembled WGS sequence"/>
</dbReference>
<dbReference type="EMBL" id="BTRK01000002">
    <property type="protein sequence ID" value="GMR38364.1"/>
    <property type="molecule type" value="Genomic_DNA"/>
</dbReference>
<evidence type="ECO:0000256" key="1">
    <source>
        <dbReference type="SAM" id="Phobius"/>
    </source>
</evidence>
<reference evidence="3" key="1">
    <citation type="submission" date="2022-10" db="EMBL/GenBank/DDBJ databases">
        <title>Genome assembly of Pristionchus species.</title>
        <authorList>
            <person name="Yoshida K."/>
            <person name="Sommer R.J."/>
        </authorList>
    </citation>
    <scope>NUCLEOTIDE SEQUENCE [LARGE SCALE GENOMIC DNA]</scope>
    <source>
        <strain evidence="3">RS5460</strain>
    </source>
</reference>
<evidence type="ECO:0008006" key="4">
    <source>
        <dbReference type="Google" id="ProtNLM"/>
    </source>
</evidence>
<dbReference type="AlphaFoldDB" id="A0AAN4ZE82"/>